<comment type="caution">
    <text evidence="7">The sequence shown here is derived from an EMBL/GenBank/DDBJ whole genome shotgun (WGS) entry which is preliminary data.</text>
</comment>
<evidence type="ECO:0000256" key="3">
    <source>
        <dbReference type="ARBA" id="ARBA00023125"/>
    </source>
</evidence>
<dbReference type="GO" id="GO:0000976">
    <property type="term" value="F:transcription cis-regulatory region binding"/>
    <property type="evidence" value="ECO:0007669"/>
    <property type="project" value="TreeGrafter"/>
</dbReference>
<dbReference type="eggNOG" id="COG1309">
    <property type="taxonomic scope" value="Bacteria"/>
</dbReference>
<reference evidence="7 8" key="1">
    <citation type="submission" date="2013-03" db="EMBL/GenBank/DDBJ databases">
        <title>Salinisphaera hydrothermalis C41B8 Genome Sequencing.</title>
        <authorList>
            <person name="Li C."/>
            <person name="Lai Q."/>
            <person name="Shao Z."/>
        </authorList>
    </citation>
    <scope>NUCLEOTIDE SEQUENCE [LARGE SCALE GENOMIC DNA]</scope>
    <source>
        <strain evidence="7 8">C41B8</strain>
    </source>
</reference>
<accession>A0A084IH74</accession>
<name>A0A084IH74_SALHC</name>
<evidence type="ECO:0000256" key="5">
    <source>
        <dbReference type="PROSITE-ProRule" id="PRU00335"/>
    </source>
</evidence>
<dbReference type="GO" id="GO:0003700">
    <property type="term" value="F:DNA-binding transcription factor activity"/>
    <property type="evidence" value="ECO:0007669"/>
    <property type="project" value="TreeGrafter"/>
</dbReference>
<gene>
    <name evidence="7" type="ORF">C41B8_16909</name>
</gene>
<dbReference type="InterPro" id="IPR039538">
    <property type="entry name" value="BetI_C"/>
</dbReference>
<evidence type="ECO:0000256" key="2">
    <source>
        <dbReference type="ARBA" id="ARBA00023015"/>
    </source>
</evidence>
<dbReference type="SUPFAM" id="SSF48498">
    <property type="entry name" value="Tetracyclin repressor-like, C-terminal domain"/>
    <property type="match status" value="1"/>
</dbReference>
<evidence type="ECO:0000256" key="1">
    <source>
        <dbReference type="ARBA" id="ARBA00022491"/>
    </source>
</evidence>
<dbReference type="SUPFAM" id="SSF46689">
    <property type="entry name" value="Homeodomain-like"/>
    <property type="match status" value="1"/>
</dbReference>
<dbReference type="PROSITE" id="PS50977">
    <property type="entry name" value="HTH_TETR_2"/>
    <property type="match status" value="1"/>
</dbReference>
<evidence type="ECO:0000259" key="6">
    <source>
        <dbReference type="PROSITE" id="PS50977"/>
    </source>
</evidence>
<evidence type="ECO:0000256" key="4">
    <source>
        <dbReference type="ARBA" id="ARBA00023163"/>
    </source>
</evidence>
<keyword evidence="3 5" id="KW-0238">DNA-binding</keyword>
<keyword evidence="4" id="KW-0804">Transcription</keyword>
<dbReference type="Pfam" id="PF13977">
    <property type="entry name" value="TetR_C_6"/>
    <property type="match status" value="1"/>
</dbReference>
<feature type="DNA-binding region" description="H-T-H motif" evidence="5">
    <location>
        <begin position="31"/>
        <end position="50"/>
    </location>
</feature>
<sequence length="206" mass="22503">MARPRNQGERRRQLIDAATEAVIQHGVTHARLADIADEAGLTPASVLYYYPDVRELFSAVFEHGHQEYCTRREARVAAERDPVAQLAACIRSGVPRPGQTEQASRVLYELMPVVLRNEQAAMHYRTFVERQAVLYRDVLDNGAARGVFQLAASADSLGRGFVALEDGYGVQVLIGGMTADDAERALFTQASVMAGVDAKAFGIAPQ</sequence>
<dbReference type="RefSeq" id="WP_037340927.1">
    <property type="nucleotide sequence ID" value="NZ_APNK01000041.1"/>
</dbReference>
<feature type="domain" description="HTH tetR-type" evidence="6">
    <location>
        <begin position="8"/>
        <end position="68"/>
    </location>
</feature>
<protein>
    <submittedName>
        <fullName evidence="7">HTH-type transcriptional regulator betI</fullName>
    </submittedName>
</protein>
<organism evidence="7 8">
    <name type="scientific">Salinisphaera hydrothermalis (strain C41B8)</name>
    <dbReference type="NCBI Taxonomy" id="1304275"/>
    <lineage>
        <taxon>Bacteria</taxon>
        <taxon>Pseudomonadati</taxon>
        <taxon>Pseudomonadota</taxon>
        <taxon>Gammaproteobacteria</taxon>
        <taxon>Salinisphaerales</taxon>
        <taxon>Salinisphaeraceae</taxon>
        <taxon>Salinisphaera</taxon>
    </lineage>
</organism>
<dbReference type="PANTHER" id="PTHR30055:SF234">
    <property type="entry name" value="HTH-TYPE TRANSCRIPTIONAL REGULATOR BETI"/>
    <property type="match status" value="1"/>
</dbReference>
<keyword evidence="8" id="KW-1185">Reference proteome</keyword>
<dbReference type="InterPro" id="IPR009057">
    <property type="entry name" value="Homeodomain-like_sf"/>
</dbReference>
<dbReference type="Gene3D" id="1.10.357.10">
    <property type="entry name" value="Tetracycline Repressor, domain 2"/>
    <property type="match status" value="1"/>
</dbReference>
<proteinExistence type="predicted"/>
<dbReference type="Proteomes" id="UP000028302">
    <property type="component" value="Unassembled WGS sequence"/>
</dbReference>
<dbReference type="InterPro" id="IPR001647">
    <property type="entry name" value="HTH_TetR"/>
</dbReference>
<keyword evidence="1" id="KW-0678">Repressor</keyword>
<keyword evidence="2" id="KW-0805">Transcription regulation</keyword>
<dbReference type="OrthoDB" id="7618612at2"/>
<dbReference type="STRING" id="1304275.C41B8_16909"/>
<evidence type="ECO:0000313" key="7">
    <source>
        <dbReference type="EMBL" id="KEZ76058.1"/>
    </source>
</evidence>
<dbReference type="AlphaFoldDB" id="A0A084IH74"/>
<dbReference type="InterPro" id="IPR036271">
    <property type="entry name" value="Tet_transcr_reg_TetR-rel_C_sf"/>
</dbReference>
<dbReference type="InterPro" id="IPR050109">
    <property type="entry name" value="HTH-type_TetR-like_transc_reg"/>
</dbReference>
<dbReference type="EMBL" id="APNK01000041">
    <property type="protein sequence ID" value="KEZ76058.1"/>
    <property type="molecule type" value="Genomic_DNA"/>
</dbReference>
<evidence type="ECO:0000313" key="8">
    <source>
        <dbReference type="Proteomes" id="UP000028302"/>
    </source>
</evidence>
<dbReference type="PANTHER" id="PTHR30055">
    <property type="entry name" value="HTH-TYPE TRANSCRIPTIONAL REGULATOR RUTR"/>
    <property type="match status" value="1"/>
</dbReference>
<dbReference type="Pfam" id="PF00440">
    <property type="entry name" value="TetR_N"/>
    <property type="match status" value="1"/>
</dbReference>